<dbReference type="InterPro" id="IPR000326">
    <property type="entry name" value="PAP2/HPO"/>
</dbReference>
<organism evidence="3 4">
    <name type="scientific">Glycomyces rhizosphaerae</name>
    <dbReference type="NCBI Taxonomy" id="2054422"/>
    <lineage>
        <taxon>Bacteria</taxon>
        <taxon>Bacillati</taxon>
        <taxon>Actinomycetota</taxon>
        <taxon>Actinomycetes</taxon>
        <taxon>Glycomycetales</taxon>
        <taxon>Glycomycetaceae</taxon>
        <taxon>Glycomyces</taxon>
    </lineage>
</organism>
<proteinExistence type="predicted"/>
<protein>
    <submittedName>
        <fullName evidence="3">Phosphatase PAP2 family protein</fullName>
    </submittedName>
</protein>
<dbReference type="RefSeq" id="WP_387972873.1">
    <property type="nucleotide sequence ID" value="NZ_JBHRWO010000007.1"/>
</dbReference>
<dbReference type="Proteomes" id="UP001595712">
    <property type="component" value="Unassembled WGS sequence"/>
</dbReference>
<dbReference type="EMBL" id="JBHRWO010000007">
    <property type="protein sequence ID" value="MFC3492378.1"/>
    <property type="molecule type" value="Genomic_DNA"/>
</dbReference>
<dbReference type="SMART" id="SM00014">
    <property type="entry name" value="acidPPc"/>
    <property type="match status" value="1"/>
</dbReference>
<keyword evidence="1" id="KW-0472">Membrane</keyword>
<feature type="transmembrane region" description="Helical" evidence="1">
    <location>
        <begin position="79"/>
        <end position="98"/>
    </location>
</feature>
<reference evidence="4" key="1">
    <citation type="journal article" date="2019" name="Int. J. Syst. Evol. Microbiol.">
        <title>The Global Catalogue of Microorganisms (GCM) 10K type strain sequencing project: providing services to taxonomists for standard genome sequencing and annotation.</title>
        <authorList>
            <consortium name="The Broad Institute Genomics Platform"/>
            <consortium name="The Broad Institute Genome Sequencing Center for Infectious Disease"/>
            <person name="Wu L."/>
            <person name="Ma J."/>
        </authorList>
    </citation>
    <scope>NUCLEOTIDE SEQUENCE [LARGE SCALE GENOMIC DNA]</scope>
    <source>
        <strain evidence="4">CGMCC 4.7396</strain>
    </source>
</reference>
<dbReference type="InterPro" id="IPR036938">
    <property type="entry name" value="PAP2/HPO_sf"/>
</dbReference>
<sequence length="248" mass="27946">MTAADQRRTEAAPEAWRPFVLKRPRSWIPEIALAVAFVALTIPLAWPSPLVDLDVWIRDVSDANRPYWAYVVTVQTNRLGQGGLLGGIALGLAAILAWRGRNVRPLVAFLVTYGMAGAVLVLKYTLPRIYPHWPDVTRPPYADAAQSVLFSGLEPYGAYPSGHVLNTIVWYGFIVFLVGAGWNPLVRRLFLILPPIIVIFSTTYLGWHWFTDTPAGFFIGVVILRTVQRIPWDTVALPIWLEPERRYR</sequence>
<evidence type="ECO:0000259" key="2">
    <source>
        <dbReference type="SMART" id="SM00014"/>
    </source>
</evidence>
<feature type="transmembrane region" description="Helical" evidence="1">
    <location>
        <begin position="105"/>
        <end position="126"/>
    </location>
</feature>
<name>A0ABV7PZG9_9ACTN</name>
<feature type="transmembrane region" description="Helical" evidence="1">
    <location>
        <begin position="27"/>
        <end position="46"/>
    </location>
</feature>
<comment type="caution">
    <text evidence="3">The sequence shown here is derived from an EMBL/GenBank/DDBJ whole genome shotgun (WGS) entry which is preliminary data.</text>
</comment>
<feature type="domain" description="Phosphatidic acid phosphatase type 2/haloperoxidase" evidence="2">
    <location>
        <begin position="103"/>
        <end position="228"/>
    </location>
</feature>
<evidence type="ECO:0000256" key="1">
    <source>
        <dbReference type="SAM" id="Phobius"/>
    </source>
</evidence>
<accession>A0ABV7PZG9</accession>
<keyword evidence="1" id="KW-1133">Transmembrane helix</keyword>
<dbReference type="CDD" id="cd01610">
    <property type="entry name" value="PAP2_like"/>
    <property type="match status" value="1"/>
</dbReference>
<evidence type="ECO:0000313" key="4">
    <source>
        <dbReference type="Proteomes" id="UP001595712"/>
    </source>
</evidence>
<dbReference type="SUPFAM" id="SSF48317">
    <property type="entry name" value="Acid phosphatase/Vanadium-dependent haloperoxidase"/>
    <property type="match status" value="1"/>
</dbReference>
<keyword evidence="1" id="KW-0812">Transmembrane</keyword>
<dbReference type="Pfam" id="PF01569">
    <property type="entry name" value="PAP2"/>
    <property type="match status" value="1"/>
</dbReference>
<keyword evidence="4" id="KW-1185">Reference proteome</keyword>
<gene>
    <name evidence="3" type="ORF">ACFO8M_07770</name>
</gene>
<feature type="transmembrane region" description="Helical" evidence="1">
    <location>
        <begin position="163"/>
        <end position="182"/>
    </location>
</feature>
<evidence type="ECO:0000313" key="3">
    <source>
        <dbReference type="EMBL" id="MFC3492378.1"/>
    </source>
</evidence>
<dbReference type="Gene3D" id="1.20.144.10">
    <property type="entry name" value="Phosphatidic acid phosphatase type 2/haloperoxidase"/>
    <property type="match status" value="1"/>
</dbReference>
<feature type="transmembrane region" description="Helical" evidence="1">
    <location>
        <begin position="189"/>
        <end position="210"/>
    </location>
</feature>